<reference evidence="6" key="1">
    <citation type="submission" date="2023-08" db="EMBL/GenBank/DDBJ databases">
        <title>A de novo genome assembly of Solanum verrucosum Schlechtendal, a Mexican diploid species geographically isolated from the other diploid A-genome species in potato relatives.</title>
        <authorList>
            <person name="Hosaka K."/>
        </authorList>
    </citation>
    <scope>NUCLEOTIDE SEQUENCE</scope>
    <source>
        <tissue evidence="6">Young leaves</tissue>
    </source>
</reference>
<evidence type="ECO:0000256" key="2">
    <source>
        <dbReference type="ARBA" id="ARBA00009057"/>
    </source>
</evidence>
<dbReference type="InterPro" id="IPR044532">
    <property type="entry name" value="BRX-like"/>
</dbReference>
<protein>
    <recommendedName>
        <fullName evidence="5">BRX domain-containing protein</fullName>
    </recommendedName>
</protein>
<dbReference type="AlphaFoldDB" id="A0AAF1A1S3"/>
<dbReference type="EMBL" id="CP133623">
    <property type="protein sequence ID" value="WMV56884.1"/>
    <property type="molecule type" value="Genomic_DNA"/>
</dbReference>
<dbReference type="InterPro" id="IPR027988">
    <property type="entry name" value="BRX_N"/>
</dbReference>
<comment type="subcellular location">
    <subcellularLocation>
        <location evidence="1">Nucleus</location>
    </subcellularLocation>
</comment>
<evidence type="ECO:0000313" key="7">
    <source>
        <dbReference type="Proteomes" id="UP001234989"/>
    </source>
</evidence>
<evidence type="ECO:0000259" key="5">
    <source>
        <dbReference type="PROSITE" id="PS51514"/>
    </source>
</evidence>
<organism evidence="6 7">
    <name type="scientific">Solanum verrucosum</name>
    <dbReference type="NCBI Taxonomy" id="315347"/>
    <lineage>
        <taxon>Eukaryota</taxon>
        <taxon>Viridiplantae</taxon>
        <taxon>Streptophyta</taxon>
        <taxon>Embryophyta</taxon>
        <taxon>Tracheophyta</taxon>
        <taxon>Spermatophyta</taxon>
        <taxon>Magnoliopsida</taxon>
        <taxon>eudicotyledons</taxon>
        <taxon>Gunneridae</taxon>
        <taxon>Pentapetalae</taxon>
        <taxon>asterids</taxon>
        <taxon>lamiids</taxon>
        <taxon>Solanales</taxon>
        <taxon>Solanaceae</taxon>
        <taxon>Solanoideae</taxon>
        <taxon>Solaneae</taxon>
        <taxon>Solanum</taxon>
    </lineage>
</organism>
<gene>
    <name evidence="6" type="ORF">MTR67_050269</name>
</gene>
<dbReference type="InterPro" id="IPR013591">
    <property type="entry name" value="Brevis_radix_dom"/>
</dbReference>
<evidence type="ECO:0000256" key="3">
    <source>
        <dbReference type="ARBA" id="ARBA00023242"/>
    </source>
</evidence>
<proteinExistence type="inferred from homology"/>
<dbReference type="PANTHER" id="PTHR46058:SF14">
    <property type="entry name" value="PROTEIN BREVIS RADIX-LIKE 1"/>
    <property type="match status" value="1"/>
</dbReference>
<keyword evidence="3" id="KW-0539">Nucleus</keyword>
<dbReference type="PANTHER" id="PTHR46058">
    <property type="entry name" value="PROTEIN BREVIS RADIX-LIKE 1"/>
    <property type="match status" value="1"/>
</dbReference>
<dbReference type="Pfam" id="PF13713">
    <property type="entry name" value="BRX_N"/>
    <property type="match status" value="1"/>
</dbReference>
<feature type="domain" description="BRX" evidence="5">
    <location>
        <begin position="283"/>
        <end position="338"/>
    </location>
</feature>
<comment type="similarity">
    <text evidence="2">Belongs to the BRX family.</text>
</comment>
<feature type="domain" description="BRX" evidence="5">
    <location>
        <begin position="152"/>
        <end position="207"/>
    </location>
</feature>
<dbReference type="PROSITE" id="PS51514">
    <property type="entry name" value="BRX"/>
    <property type="match status" value="2"/>
</dbReference>
<feature type="region of interest" description="Disordered" evidence="4">
    <location>
        <begin position="216"/>
        <end position="283"/>
    </location>
</feature>
<dbReference type="Proteomes" id="UP001234989">
    <property type="component" value="Chromosome 12"/>
</dbReference>
<evidence type="ECO:0000313" key="6">
    <source>
        <dbReference type="EMBL" id="WMV56884.1"/>
    </source>
</evidence>
<name>A0AAF1A1S3_SOLVR</name>
<evidence type="ECO:0000256" key="4">
    <source>
        <dbReference type="SAM" id="MobiDB-lite"/>
    </source>
</evidence>
<feature type="compositionally biased region" description="Polar residues" evidence="4">
    <location>
        <begin position="218"/>
        <end position="244"/>
    </location>
</feature>
<keyword evidence="7" id="KW-1185">Reference proteome</keyword>
<dbReference type="Pfam" id="PF08381">
    <property type="entry name" value="BRX"/>
    <property type="match status" value="2"/>
</dbReference>
<dbReference type="GO" id="GO:0005634">
    <property type="term" value="C:nucleus"/>
    <property type="evidence" value="ECO:0007669"/>
    <property type="project" value="UniProtKB-SubCell"/>
</dbReference>
<sequence length="338" mass="38291">MLTCITCKQKVEDDGGEEEGIRGSPNTKDSIKSLTAQIKDIALKVTGAYRCKSSSMPTSNYKKEHGPYPYPESGAYRCKSSSMPTSNYKKGHGPYPYPEFDAISEGVLYNYQTGSSNSTPAWDFTSTGQFQTPTRTDSRLSDVMLEDEEEAKEWTAQVEPGIQITFGSLPHGGNDLKRIRFSRDVFNKWQAQRWWGENYDRIMELYNVQRFNKHALHTPSQSEDGRDSNYSSRPGSAREFQQYNAGLGAHAPSFPKGSGASRTTTSSRDEASVSVSNASDMESEWIEQDEPGVCITIRQLADGTRELRRVRFSREKFGEVNAKQWWEQNWERIQAQYL</sequence>
<evidence type="ECO:0000256" key="1">
    <source>
        <dbReference type="ARBA" id="ARBA00004123"/>
    </source>
</evidence>
<accession>A0AAF1A1S3</accession>